<dbReference type="PROSITE" id="PS00211">
    <property type="entry name" value="ABC_TRANSPORTER_1"/>
    <property type="match status" value="1"/>
</dbReference>
<evidence type="ECO:0000256" key="4">
    <source>
        <dbReference type="ARBA" id="ARBA00022840"/>
    </source>
</evidence>
<feature type="compositionally biased region" description="Polar residues" evidence="7">
    <location>
        <begin position="593"/>
        <end position="604"/>
    </location>
</feature>
<evidence type="ECO:0000256" key="7">
    <source>
        <dbReference type="SAM" id="MobiDB-lite"/>
    </source>
</evidence>
<dbReference type="EMBL" id="JAVLVT010000003">
    <property type="protein sequence ID" value="MDS1270553.1"/>
    <property type="molecule type" value="Genomic_DNA"/>
</dbReference>
<dbReference type="SUPFAM" id="SSF90123">
    <property type="entry name" value="ABC transporter transmembrane region"/>
    <property type="match status" value="1"/>
</dbReference>
<dbReference type="PANTHER" id="PTHR24221">
    <property type="entry name" value="ATP-BINDING CASSETTE SUB-FAMILY B"/>
    <property type="match status" value="1"/>
</dbReference>
<dbReference type="InterPro" id="IPR003439">
    <property type="entry name" value="ABC_transporter-like_ATP-bd"/>
</dbReference>
<comment type="caution">
    <text evidence="11">The sequence shown here is derived from an EMBL/GenBank/DDBJ whole genome shotgun (WGS) entry which is preliminary data.</text>
</comment>
<dbReference type="Gene3D" id="1.20.1560.10">
    <property type="entry name" value="ABC transporter type 1, transmembrane domain"/>
    <property type="match status" value="1"/>
</dbReference>
<evidence type="ECO:0000256" key="8">
    <source>
        <dbReference type="SAM" id="Phobius"/>
    </source>
</evidence>
<dbReference type="InterPro" id="IPR017871">
    <property type="entry name" value="ABC_transporter-like_CS"/>
</dbReference>
<comment type="subcellular location">
    <subcellularLocation>
        <location evidence="1">Cell membrane</location>
        <topology evidence="1">Multi-pass membrane protein</topology>
    </subcellularLocation>
</comment>
<sequence length="604" mass="63172">MVARLIPVLSPHWLGLVRAGVTGVGTQLAGVSLLAVAAWLIARAAQQPAIDALMLAVVAVRGLALARGGLRYVERITGHDAALRVLAELRGVVYGRMVDRGRDAEAVPSHVSSGPGDGDLSERHTRLVQDVDAVHETLLRVLLPATITLVVGLVTVPIVGGVAPAAGAVLAVGLLLSAGVLPIAAGWWDFRIGRSAWRRRTELAACGLDLLRGAEDLTTGDADRDHETVANQRIDQLARIDRRAAWHAAALGTLSQLCSGLTVVGVLVAGTRSTDLGPGGGTVTLAVLALTSLACMETAAPLPEAGRVWARSLPALRRLATALCPVSAPPAPAPSGPFAELLVRRVTVRADGDGTDAQSPPVLDQVDLRLTPGRSVVVVGASGSGKSTLLRTVCGEVIPTHGDVLLRTSAGVYPGGAAIAGYARGLTDDAHIFTTTIRANLLLARPDADWPQLRDAARRARLLDWIESLPQGWETEVGELGRGLSGGQRRRLLLARALLSEPEILVLDEPTRGLPPKLATQLLSELVHPAHRGADRTVLLATHAVAGVDAADEVLVLDRGQVRQRGTPRQLSRVPGPFAELRSRGRGPGSIPPASQRTATPGNQ</sequence>
<evidence type="ECO:0000256" key="1">
    <source>
        <dbReference type="ARBA" id="ARBA00004651"/>
    </source>
</evidence>
<evidence type="ECO:0000313" key="12">
    <source>
        <dbReference type="Proteomes" id="UP001250214"/>
    </source>
</evidence>
<proteinExistence type="predicted"/>
<evidence type="ECO:0000259" key="9">
    <source>
        <dbReference type="PROSITE" id="PS50893"/>
    </source>
</evidence>
<gene>
    <name evidence="11" type="primary">cydC</name>
    <name evidence="11" type="ORF">RIF23_09615</name>
</gene>
<dbReference type="InterPro" id="IPR036640">
    <property type="entry name" value="ABC1_TM_sf"/>
</dbReference>
<dbReference type="NCBIfam" id="TIGR02868">
    <property type="entry name" value="CydC"/>
    <property type="match status" value="1"/>
</dbReference>
<keyword evidence="6 8" id="KW-0472">Membrane</keyword>
<evidence type="ECO:0000256" key="6">
    <source>
        <dbReference type="ARBA" id="ARBA00023136"/>
    </source>
</evidence>
<dbReference type="PANTHER" id="PTHR24221:SF653">
    <property type="entry name" value="TRANSPORT ATP-BINDING PROTEIN CYDC"/>
    <property type="match status" value="1"/>
</dbReference>
<dbReference type="SUPFAM" id="SSF52540">
    <property type="entry name" value="P-loop containing nucleoside triphosphate hydrolases"/>
    <property type="match status" value="1"/>
</dbReference>
<dbReference type="Gene3D" id="3.40.50.300">
    <property type="entry name" value="P-loop containing nucleotide triphosphate hydrolases"/>
    <property type="match status" value="1"/>
</dbReference>
<dbReference type="InterPro" id="IPR039421">
    <property type="entry name" value="Type_1_exporter"/>
</dbReference>
<keyword evidence="3" id="KW-0547">Nucleotide-binding</keyword>
<accession>A0ABU2H5G3</accession>
<feature type="transmembrane region" description="Helical" evidence="8">
    <location>
        <begin position="165"/>
        <end position="190"/>
    </location>
</feature>
<feature type="transmembrane region" description="Helical" evidence="8">
    <location>
        <begin position="21"/>
        <end position="42"/>
    </location>
</feature>
<keyword evidence="4" id="KW-0067">ATP-binding</keyword>
<keyword evidence="2 8" id="KW-0812">Transmembrane</keyword>
<evidence type="ECO:0000313" key="11">
    <source>
        <dbReference type="EMBL" id="MDS1270553.1"/>
    </source>
</evidence>
<dbReference type="InterPro" id="IPR003593">
    <property type="entry name" value="AAA+_ATPase"/>
</dbReference>
<feature type="region of interest" description="Disordered" evidence="7">
    <location>
        <begin position="565"/>
        <end position="604"/>
    </location>
</feature>
<dbReference type="PROSITE" id="PS50893">
    <property type="entry name" value="ABC_TRANSPORTER_2"/>
    <property type="match status" value="1"/>
</dbReference>
<keyword evidence="12" id="KW-1185">Reference proteome</keyword>
<feature type="transmembrane region" description="Helical" evidence="8">
    <location>
        <begin position="141"/>
        <end position="159"/>
    </location>
</feature>
<evidence type="ECO:0000256" key="2">
    <source>
        <dbReference type="ARBA" id="ARBA00022692"/>
    </source>
</evidence>
<dbReference type="Pfam" id="PF00005">
    <property type="entry name" value="ABC_tran"/>
    <property type="match status" value="1"/>
</dbReference>
<feature type="domain" description="ABC transmembrane type-1" evidence="10">
    <location>
        <begin position="19"/>
        <end position="310"/>
    </location>
</feature>
<dbReference type="PROSITE" id="PS50929">
    <property type="entry name" value="ABC_TM1F"/>
    <property type="match status" value="1"/>
</dbReference>
<dbReference type="SMART" id="SM00382">
    <property type="entry name" value="AAA"/>
    <property type="match status" value="1"/>
</dbReference>
<dbReference type="Proteomes" id="UP001250214">
    <property type="component" value="Unassembled WGS sequence"/>
</dbReference>
<evidence type="ECO:0000259" key="10">
    <source>
        <dbReference type="PROSITE" id="PS50929"/>
    </source>
</evidence>
<evidence type="ECO:0000256" key="3">
    <source>
        <dbReference type="ARBA" id="ARBA00022741"/>
    </source>
</evidence>
<dbReference type="InterPro" id="IPR014223">
    <property type="entry name" value="ABC_CydC/D"/>
</dbReference>
<reference evidence="12" key="1">
    <citation type="submission" date="2023-07" db="EMBL/GenBank/DDBJ databases">
        <title>Novel species in the genus Lipingzhangella isolated from Sambhar Salt Lake.</title>
        <authorList>
            <person name="Jiya N."/>
            <person name="Kajale S."/>
            <person name="Sharma A."/>
        </authorList>
    </citation>
    <scope>NUCLEOTIDE SEQUENCE [LARGE SCALE GENOMIC DNA]</scope>
    <source>
        <strain evidence="12">LS1_29</strain>
    </source>
</reference>
<organism evidence="11 12">
    <name type="scientific">Lipingzhangella rawalii</name>
    <dbReference type="NCBI Taxonomy" id="2055835"/>
    <lineage>
        <taxon>Bacteria</taxon>
        <taxon>Bacillati</taxon>
        <taxon>Actinomycetota</taxon>
        <taxon>Actinomycetes</taxon>
        <taxon>Streptosporangiales</taxon>
        <taxon>Nocardiopsidaceae</taxon>
        <taxon>Lipingzhangella</taxon>
    </lineage>
</organism>
<keyword evidence="5 8" id="KW-1133">Transmembrane helix</keyword>
<protein>
    <submittedName>
        <fullName evidence="11">Thiol reductant ABC exporter subunit CydC</fullName>
    </submittedName>
</protein>
<name>A0ABU2H5G3_9ACTN</name>
<feature type="domain" description="ABC transporter" evidence="9">
    <location>
        <begin position="343"/>
        <end position="584"/>
    </location>
</feature>
<dbReference type="InterPro" id="IPR027417">
    <property type="entry name" value="P-loop_NTPase"/>
</dbReference>
<evidence type="ECO:0000256" key="5">
    <source>
        <dbReference type="ARBA" id="ARBA00022989"/>
    </source>
</evidence>
<dbReference type="InterPro" id="IPR011527">
    <property type="entry name" value="ABC1_TM_dom"/>
</dbReference>